<evidence type="ECO:0000313" key="2">
    <source>
        <dbReference type="EMBL" id="KAK2605880.1"/>
    </source>
</evidence>
<sequence>MSVPGSEVFRFPYPSGGNAVRSSLESATAALTANIDTGSQGTTSTDSSTFYVAPASLRGVPIGRVDEESTYWENSWDSLDQFIAQESEEKALKEHYQDLKNRGPPDLAIQKRAKFHQDNMSKHIKIREIFGDNSAYHPNQLVSKLHSPREGFCQKELMYRVACKISDLKVLNRTGHLKMDAWDFLRWRISLKLNEHLSHVGESARDNVRTTIYKISDDGINNNYKDDVLRQAILLSAQHQHRLSSFRTSGNKFGAQDVLRAQPNKPFHREPQRCRPRDAPIARPSKKPEVRAKTEARQERRRQLAAQSSEYQGVNAFRAQQRERMTQ</sequence>
<protein>
    <submittedName>
        <fullName evidence="2">Uncharacterized protein</fullName>
    </submittedName>
</protein>
<dbReference type="EMBL" id="JASWJB010000050">
    <property type="protein sequence ID" value="KAK2605880.1"/>
    <property type="molecule type" value="Genomic_DNA"/>
</dbReference>
<feature type="region of interest" description="Disordered" evidence="1">
    <location>
        <begin position="261"/>
        <end position="327"/>
    </location>
</feature>
<evidence type="ECO:0000313" key="3">
    <source>
        <dbReference type="Proteomes" id="UP001251528"/>
    </source>
</evidence>
<evidence type="ECO:0000256" key="1">
    <source>
        <dbReference type="SAM" id="MobiDB-lite"/>
    </source>
</evidence>
<dbReference type="Proteomes" id="UP001251528">
    <property type="component" value="Unassembled WGS sequence"/>
</dbReference>
<feature type="compositionally biased region" description="Basic and acidic residues" evidence="1">
    <location>
        <begin position="267"/>
        <end position="302"/>
    </location>
</feature>
<organism evidence="2 3">
    <name type="scientific">Conoideocrella luteorostrata</name>
    <dbReference type="NCBI Taxonomy" id="1105319"/>
    <lineage>
        <taxon>Eukaryota</taxon>
        <taxon>Fungi</taxon>
        <taxon>Dikarya</taxon>
        <taxon>Ascomycota</taxon>
        <taxon>Pezizomycotina</taxon>
        <taxon>Sordariomycetes</taxon>
        <taxon>Hypocreomycetidae</taxon>
        <taxon>Hypocreales</taxon>
        <taxon>Clavicipitaceae</taxon>
        <taxon>Conoideocrella</taxon>
    </lineage>
</organism>
<accession>A0AAJ0CSU8</accession>
<reference evidence="2" key="1">
    <citation type="submission" date="2023-06" db="EMBL/GenBank/DDBJ databases">
        <title>Conoideocrella luteorostrata (Hypocreales: Clavicipitaceae), a potential biocontrol fungus for elongate hemlock scale in United States Christmas tree production areas.</title>
        <authorList>
            <person name="Barrett H."/>
            <person name="Lovett B."/>
            <person name="Macias A.M."/>
            <person name="Stajich J.E."/>
            <person name="Kasson M.T."/>
        </authorList>
    </citation>
    <scope>NUCLEOTIDE SEQUENCE</scope>
    <source>
        <strain evidence="2">ARSEF 14590</strain>
    </source>
</reference>
<name>A0AAJ0CSU8_9HYPO</name>
<proteinExistence type="predicted"/>
<comment type="caution">
    <text evidence="2">The sequence shown here is derived from an EMBL/GenBank/DDBJ whole genome shotgun (WGS) entry which is preliminary data.</text>
</comment>
<gene>
    <name evidence="2" type="ORF">QQS21_003720</name>
</gene>
<keyword evidence="3" id="KW-1185">Reference proteome</keyword>
<dbReference type="AlphaFoldDB" id="A0AAJ0CSU8"/>